<evidence type="ECO:0000313" key="5">
    <source>
        <dbReference type="Proteomes" id="UP000078343"/>
    </source>
</evidence>
<sequence>MSLTAPMILASPDANVTQVSTDIYQDLFKDEDIQSTEGGHGTVLSNAMSAELDCIAQPSPGAYSNQSIDKGDIVVMPYLPRFIKSLPSHLDEDDLRYLQARGCFTFLSRDLEKIVIRRYAEFIHPLVPVLDLDEFVDIVFGDMSKKISLLLYHAVMCAGLAAVDIQTILDHGFDSKVAVRKQYYTKAKVLFDMDVEADRVVACQAAMLLISWGSYEHSRDPFYWLGIAISQACSLRLHAPESDSNLPKHEQMLRQRLWWTLIMKECDVCLTLGRPPRISPHRLALPQHDAFTNTSQLCNYTHLPETGKLRRDPWIQRRLEMAYIEKAKLATIIYRILRLASSNDDFVSCQRNRNARIWQLESELKDWRLQLPMELTSFDTALNLSEDADRSLQMTMSILHLTQLMALIMLHKGEVSVASWTKCLQIGEDWFDDNEALDAQGHTKSVRQAAHEITSIHKTLHEQQLTPSLPTTCIATVCTAVFVHLLDAKSTAGSIRDSALEHLDTCQAILRELGQMNEAATDITRIVESAVQAVKGSSAAPLTRQENAASPAGTVGSSRSRFTNDGTPSFMEGVVPNQQAPEQHRHGASTPRDPFGLTFEFGGQDLFSGIENFFDFELIESVSLLAGA</sequence>
<comment type="caution">
    <text evidence="4">The sequence shown here is derived from an EMBL/GenBank/DDBJ whole genome shotgun (WGS) entry which is preliminary data.</text>
</comment>
<dbReference type="PANTHER" id="PTHR47425">
    <property type="entry name" value="FARB-RELATED"/>
    <property type="match status" value="1"/>
</dbReference>
<dbReference type="CDD" id="cd12148">
    <property type="entry name" value="fungal_TF_MHR"/>
    <property type="match status" value="1"/>
</dbReference>
<dbReference type="RefSeq" id="XP_018696152.1">
    <property type="nucleotide sequence ID" value="XM_018833528.1"/>
</dbReference>
<dbReference type="GO" id="GO:0003677">
    <property type="term" value="F:DNA binding"/>
    <property type="evidence" value="ECO:0007669"/>
    <property type="project" value="InterPro"/>
</dbReference>
<organism evidence="4 5">
    <name type="scientific">Fonsecaea erecta</name>
    <dbReference type="NCBI Taxonomy" id="1367422"/>
    <lineage>
        <taxon>Eukaryota</taxon>
        <taxon>Fungi</taxon>
        <taxon>Dikarya</taxon>
        <taxon>Ascomycota</taxon>
        <taxon>Pezizomycotina</taxon>
        <taxon>Eurotiomycetes</taxon>
        <taxon>Chaetothyriomycetidae</taxon>
        <taxon>Chaetothyriales</taxon>
        <taxon>Herpotrichiellaceae</taxon>
        <taxon>Fonsecaea</taxon>
    </lineage>
</organism>
<evidence type="ECO:0000313" key="4">
    <source>
        <dbReference type="EMBL" id="OAP62785.1"/>
    </source>
</evidence>
<keyword evidence="1" id="KW-0539">Nucleus</keyword>
<name>A0A178ZUN5_9EURO</name>
<dbReference type="GO" id="GO:0006351">
    <property type="term" value="P:DNA-templated transcription"/>
    <property type="evidence" value="ECO:0007669"/>
    <property type="project" value="InterPro"/>
</dbReference>
<evidence type="ECO:0000256" key="1">
    <source>
        <dbReference type="ARBA" id="ARBA00023242"/>
    </source>
</evidence>
<accession>A0A178ZUN5</accession>
<evidence type="ECO:0000259" key="3">
    <source>
        <dbReference type="SMART" id="SM00906"/>
    </source>
</evidence>
<protein>
    <recommendedName>
        <fullName evidence="3">Xylanolytic transcriptional activator regulatory domain-containing protein</fullName>
    </recommendedName>
</protein>
<dbReference type="PANTHER" id="PTHR47425:SF3">
    <property type="entry name" value="ZN(II)2CYS6 TRANSCRIPTION FACTOR (EUROFUNG)"/>
    <property type="match status" value="1"/>
</dbReference>
<dbReference type="Pfam" id="PF04082">
    <property type="entry name" value="Fungal_trans"/>
    <property type="match status" value="1"/>
</dbReference>
<feature type="compositionally biased region" description="Polar residues" evidence="2">
    <location>
        <begin position="555"/>
        <end position="567"/>
    </location>
</feature>
<reference evidence="4 5" key="1">
    <citation type="submission" date="2016-04" db="EMBL/GenBank/DDBJ databases">
        <title>Draft genome of Fonsecaea erecta CBS 125763.</title>
        <authorList>
            <person name="Weiss V.A."/>
            <person name="Vicente V.A."/>
            <person name="Raittz R.T."/>
            <person name="Moreno L.F."/>
            <person name="De Souza E.M."/>
            <person name="Pedrosa F.O."/>
            <person name="Steffens M.B."/>
            <person name="Faoro H."/>
            <person name="Tadra-Sfeir M.Z."/>
            <person name="Najafzadeh M.J."/>
            <person name="Felipe M.S."/>
            <person name="Teixeira M."/>
            <person name="Sun J."/>
            <person name="Xi L."/>
            <person name="Gomes R."/>
            <person name="De Azevedo C.M."/>
            <person name="Salgado C.G."/>
            <person name="Da Silva M.B."/>
            <person name="Nascimento M.F."/>
            <person name="Queiroz-Telles F."/>
            <person name="Attili D.S."/>
            <person name="Gorbushina A."/>
        </authorList>
    </citation>
    <scope>NUCLEOTIDE SEQUENCE [LARGE SCALE GENOMIC DNA]</scope>
    <source>
        <strain evidence="4 5">CBS 125763</strain>
    </source>
</reference>
<gene>
    <name evidence="4" type="ORF">AYL99_02012</name>
</gene>
<dbReference type="Proteomes" id="UP000078343">
    <property type="component" value="Unassembled WGS sequence"/>
</dbReference>
<dbReference type="SMART" id="SM00906">
    <property type="entry name" value="Fungal_trans"/>
    <property type="match status" value="1"/>
</dbReference>
<proteinExistence type="predicted"/>
<dbReference type="EMBL" id="LVYI01000002">
    <property type="protein sequence ID" value="OAP62785.1"/>
    <property type="molecule type" value="Genomic_DNA"/>
</dbReference>
<dbReference type="InterPro" id="IPR007219">
    <property type="entry name" value="XnlR_reg_dom"/>
</dbReference>
<dbReference type="AlphaFoldDB" id="A0A178ZUN5"/>
<dbReference type="GeneID" id="30006182"/>
<evidence type="ECO:0000256" key="2">
    <source>
        <dbReference type="SAM" id="MobiDB-lite"/>
    </source>
</evidence>
<feature type="region of interest" description="Disordered" evidence="2">
    <location>
        <begin position="537"/>
        <end position="595"/>
    </location>
</feature>
<feature type="domain" description="Xylanolytic transcriptional activator regulatory" evidence="3">
    <location>
        <begin position="221"/>
        <end position="292"/>
    </location>
</feature>
<dbReference type="OrthoDB" id="5041285at2759"/>
<keyword evidence="5" id="KW-1185">Reference proteome</keyword>
<dbReference type="GO" id="GO:0008270">
    <property type="term" value="F:zinc ion binding"/>
    <property type="evidence" value="ECO:0007669"/>
    <property type="project" value="InterPro"/>
</dbReference>
<dbReference type="InterPro" id="IPR052761">
    <property type="entry name" value="Fungal_Detox/Toxin_TFs"/>
</dbReference>